<reference evidence="5 6" key="1">
    <citation type="submission" date="2018-05" db="EMBL/GenBank/DDBJ databases">
        <title>Genome sequencing and assembly of the regulated plant pathogen Lachnellula willkommii and related sister species for the development of diagnostic species identification markers.</title>
        <authorList>
            <person name="Giroux E."/>
            <person name="Bilodeau G."/>
        </authorList>
    </citation>
    <scope>NUCLEOTIDE SEQUENCE [LARGE SCALE GENOMIC DNA]</scope>
    <source>
        <strain evidence="5 6">CBS 197.66</strain>
    </source>
</reference>
<keyword evidence="3" id="KW-0436">Ligase</keyword>
<keyword evidence="2" id="KW-0597">Phosphoprotein</keyword>
<dbReference type="GO" id="GO:0005737">
    <property type="term" value="C:cytoplasm"/>
    <property type="evidence" value="ECO:0007669"/>
    <property type="project" value="TreeGrafter"/>
</dbReference>
<dbReference type="PANTHER" id="PTHR45527:SF1">
    <property type="entry name" value="FATTY ACID SYNTHASE"/>
    <property type="match status" value="1"/>
</dbReference>
<comment type="caution">
    <text evidence="5">The sequence shown here is derived from an EMBL/GenBank/DDBJ whole genome shotgun (WGS) entry which is preliminary data.</text>
</comment>
<dbReference type="InterPro" id="IPR023213">
    <property type="entry name" value="CAT-like_dom_sf"/>
</dbReference>
<accession>A0A8H8RMD2</accession>
<dbReference type="GO" id="GO:0044550">
    <property type="term" value="P:secondary metabolite biosynthetic process"/>
    <property type="evidence" value="ECO:0007669"/>
    <property type="project" value="TreeGrafter"/>
</dbReference>
<evidence type="ECO:0000259" key="4">
    <source>
        <dbReference type="PROSITE" id="PS50075"/>
    </source>
</evidence>
<sequence>MVPQTALSRDGVEESTLAEIAEACHISADQIDDIYVCTTLQTSAMAESTIRTGASVFQYVFSFAPSVDVERVSIALQTVVSLNAILRTRLVDSRLGIVQVVTKGAHYTHHLSGDIQLEQYKRDEKNKALVLGVPLFHSAIIDRKWVLTMHHAIMDHSSLTFLFRDLIGIYHGHAPEMRTPFKKFAEYCLNIDETAAKHFWSSRFKGAPAIFPKVEPGYAPNATQKMTLKITSTRIGAEVSHAHVPSFIEAAWALTAGAYTNSESVAFGQVLSGRTLSLAGLETTLGPTIAIVPVQISLLRNMTVEGILKNRTTALRQLQTHSALQYGITKIRAVSEEARIASSFQTLLNIRPSLADPDESEDLKYEGMDEPNGAFGLCLYCNLQEDGIFVEAISDPTILCERQLLRVVHQFEHTFQLLLDADPQTKLVQLPLLNPHDRSEILQWNKKLPETVEKCIHELFSIRAQEQPEAVAIEAWDGDLSYFELDEMSDRLAHELRRRGVSPRDTVAFIFEKSHWTIVAIFAIMKAGGACVPIDPANPYARKAAIISSAQVKIILVSSAQLASSVDLAPNIFVVNKSSISRLADVTDSLDERCSPGDLAYIMFTSGSTGSPKGVMLEHRCLVSSLSSLAQKCMWQSGSRMLQFSAHVWDISIGEIFGALLFGGCLCIPSDEARESSLAKFITSSKVNWAWFTPTVLRTLSPEELPSLQSMISAGEPIGADFARLGAGCSASSMWGPCEASILSSVAELTPESRDPESIGKPVSCAMWIVKYAGSTNELAPIGAIGEILVEGPGVARGYLDDPVRTAASFIPPPTWAPSRAKAKHFLPYWRSSYVKIRGQRFELGELENVIDSCGEVQDVFTATRILKGRTELVAVVVLANPLLSSRVVLKDVSYEYAEITSRYLRAIGNHVRARLPSYMVPTIWLTVEQMPRTASGKLDRVAITSWLKAKDLSFVRSAVDSQMAATLTTPSTAEERLLQSVWSSVLDLPKGHIGRESSFMQLGGDSILAMQVASRCRKHGIQTTTAELLKGKSLAAIAELSLLGEPASDGTTMYSKAVPEDNDLLEPAAPIPSAFDWVLSKLGHLNSSSGGRISRESSQRQMLRPICSRWRGPALHQAILKVLPSETVVELEEKDNISPKVTFREGNNLPRFRLFSDGRLCHRLCLDIHHSLYDALSLELVFRDLDAAYTEKQLSGGLYFHSWISHVESLDKSAPREYWRKVLRDSSMSYLVQPSARAIQIYPFDQQLKIYVPLQNLQTELGTPSSVMKAAWALLLSHALGTRDITFGEVSTNRYLPVLGLRDVRGPCLNFLPVRACLDQSLTFASLITQIQNQSTAGLPHHHLGFRSIIKDCTDWPSWSRFSSVLVYQNHGSLKPSLRIGDANCALSHSGEIGDTADISVIATPGSKDLEIDLHYSSHALPSKQIQWISRSLVTILERIPSFVGQNMNEVEDSIQNSLGSYDIPPSRTAPLPDLANRQARPPSLQAQAVVLDAWKELELLPGNQNEDCPLFSCGADFVTALLLSKRYLYCGYDISTKDIIQNPTRSMQAYLVDSKI</sequence>
<dbReference type="PANTHER" id="PTHR45527">
    <property type="entry name" value="NONRIBOSOMAL PEPTIDE SYNTHETASE"/>
    <property type="match status" value="1"/>
</dbReference>
<dbReference type="CDD" id="cd05918">
    <property type="entry name" value="A_NRPS_SidN3_like"/>
    <property type="match status" value="1"/>
</dbReference>
<dbReference type="Gene3D" id="3.30.559.30">
    <property type="entry name" value="Nonribosomal peptide synthetase, condensation domain"/>
    <property type="match status" value="2"/>
</dbReference>
<dbReference type="Pfam" id="PF00550">
    <property type="entry name" value="PP-binding"/>
    <property type="match status" value="1"/>
</dbReference>
<dbReference type="Gene3D" id="3.30.559.10">
    <property type="entry name" value="Chloramphenicol acetyltransferase-like domain"/>
    <property type="match status" value="2"/>
</dbReference>
<dbReference type="GO" id="GO:0031177">
    <property type="term" value="F:phosphopantetheine binding"/>
    <property type="evidence" value="ECO:0007669"/>
    <property type="project" value="TreeGrafter"/>
</dbReference>
<dbReference type="GO" id="GO:0016874">
    <property type="term" value="F:ligase activity"/>
    <property type="evidence" value="ECO:0007669"/>
    <property type="project" value="UniProtKB-KW"/>
</dbReference>
<dbReference type="Gene3D" id="1.10.1200.10">
    <property type="entry name" value="ACP-like"/>
    <property type="match status" value="1"/>
</dbReference>
<dbReference type="SUPFAM" id="SSF47336">
    <property type="entry name" value="ACP-like"/>
    <property type="match status" value="1"/>
</dbReference>
<dbReference type="Pfam" id="PF00501">
    <property type="entry name" value="AMP-binding"/>
    <property type="match status" value="1"/>
</dbReference>
<proteinExistence type="predicted"/>
<dbReference type="InterPro" id="IPR000873">
    <property type="entry name" value="AMP-dep_synth/lig_dom"/>
</dbReference>
<dbReference type="InterPro" id="IPR036736">
    <property type="entry name" value="ACP-like_sf"/>
</dbReference>
<dbReference type="GO" id="GO:0043041">
    <property type="term" value="P:amino acid activation for nonribosomal peptide biosynthetic process"/>
    <property type="evidence" value="ECO:0007669"/>
    <property type="project" value="TreeGrafter"/>
</dbReference>
<evidence type="ECO:0000256" key="2">
    <source>
        <dbReference type="ARBA" id="ARBA00022553"/>
    </source>
</evidence>
<evidence type="ECO:0000256" key="1">
    <source>
        <dbReference type="ARBA" id="ARBA00022450"/>
    </source>
</evidence>
<dbReference type="InterPro" id="IPR042099">
    <property type="entry name" value="ANL_N_sf"/>
</dbReference>
<dbReference type="Proteomes" id="UP000462212">
    <property type="component" value="Unassembled WGS sequence"/>
</dbReference>
<dbReference type="InterPro" id="IPR020845">
    <property type="entry name" value="AMP-binding_CS"/>
</dbReference>
<keyword evidence="6" id="KW-1185">Reference proteome</keyword>
<dbReference type="Gene3D" id="3.40.50.12780">
    <property type="entry name" value="N-terminal domain of ligase-like"/>
    <property type="match status" value="1"/>
</dbReference>
<dbReference type="Gene3D" id="3.30.300.30">
    <property type="match status" value="1"/>
</dbReference>
<dbReference type="SUPFAM" id="SSF52777">
    <property type="entry name" value="CoA-dependent acyltransferases"/>
    <property type="match status" value="4"/>
</dbReference>
<dbReference type="InterPro" id="IPR045851">
    <property type="entry name" value="AMP-bd_C_sf"/>
</dbReference>
<evidence type="ECO:0000256" key="3">
    <source>
        <dbReference type="ARBA" id="ARBA00022598"/>
    </source>
</evidence>
<dbReference type="Pfam" id="PF00668">
    <property type="entry name" value="Condensation"/>
    <property type="match status" value="2"/>
</dbReference>
<dbReference type="OrthoDB" id="416786at2759"/>
<feature type="domain" description="Carrier" evidence="4">
    <location>
        <begin position="970"/>
        <end position="1046"/>
    </location>
</feature>
<evidence type="ECO:0000313" key="6">
    <source>
        <dbReference type="Proteomes" id="UP000462212"/>
    </source>
</evidence>
<gene>
    <name evidence="5" type="primary">easA_2</name>
    <name evidence="5" type="ORF">LSUB1_G006300</name>
</gene>
<protein>
    <submittedName>
        <fullName evidence="5">Nonribosomal peptide synthetase</fullName>
    </submittedName>
</protein>
<keyword evidence="1" id="KW-0596">Phosphopantetheine</keyword>
<dbReference type="InterPro" id="IPR009081">
    <property type="entry name" value="PP-bd_ACP"/>
</dbReference>
<dbReference type="CDD" id="cd19545">
    <property type="entry name" value="FUM14_C_NRPS-like"/>
    <property type="match status" value="1"/>
</dbReference>
<dbReference type="EMBL" id="QGMJ01000464">
    <property type="protein sequence ID" value="TVY36052.1"/>
    <property type="molecule type" value="Genomic_DNA"/>
</dbReference>
<name>A0A8H8RMD2_9HELO</name>
<evidence type="ECO:0000313" key="5">
    <source>
        <dbReference type="EMBL" id="TVY36052.1"/>
    </source>
</evidence>
<dbReference type="InterPro" id="IPR001242">
    <property type="entry name" value="Condensation_dom"/>
</dbReference>
<dbReference type="PROSITE" id="PS00455">
    <property type="entry name" value="AMP_BINDING"/>
    <property type="match status" value="1"/>
</dbReference>
<dbReference type="PROSITE" id="PS50075">
    <property type="entry name" value="CARRIER"/>
    <property type="match status" value="1"/>
</dbReference>
<dbReference type="SUPFAM" id="SSF56801">
    <property type="entry name" value="Acetyl-CoA synthetase-like"/>
    <property type="match status" value="1"/>
</dbReference>
<organism evidence="5 6">
    <name type="scientific">Lachnellula subtilissima</name>
    <dbReference type="NCBI Taxonomy" id="602034"/>
    <lineage>
        <taxon>Eukaryota</taxon>
        <taxon>Fungi</taxon>
        <taxon>Dikarya</taxon>
        <taxon>Ascomycota</taxon>
        <taxon>Pezizomycotina</taxon>
        <taxon>Leotiomycetes</taxon>
        <taxon>Helotiales</taxon>
        <taxon>Lachnaceae</taxon>
        <taxon>Lachnellula</taxon>
    </lineage>
</organism>